<feature type="compositionally biased region" description="Basic and acidic residues" evidence="1">
    <location>
        <begin position="431"/>
        <end position="448"/>
    </location>
</feature>
<proteinExistence type="predicted"/>
<dbReference type="AlphaFoldDB" id="A0AAN9YRB1"/>
<evidence type="ECO:0000313" key="3">
    <source>
        <dbReference type="Proteomes" id="UP001320420"/>
    </source>
</evidence>
<protein>
    <submittedName>
        <fullName evidence="2">Uncharacterized protein</fullName>
    </submittedName>
</protein>
<reference evidence="2 3" key="1">
    <citation type="submission" date="2024-02" db="EMBL/GenBank/DDBJ databases">
        <title>De novo assembly and annotation of 12 fungi associated with fruit tree decline syndrome in Ontario, Canada.</title>
        <authorList>
            <person name="Sulman M."/>
            <person name="Ellouze W."/>
            <person name="Ilyukhin E."/>
        </authorList>
    </citation>
    <scope>NUCLEOTIDE SEQUENCE [LARGE SCALE GENOMIC DNA]</scope>
    <source>
        <strain evidence="2 3">M11/M66-122</strain>
    </source>
</reference>
<keyword evidence="3" id="KW-1185">Reference proteome</keyword>
<evidence type="ECO:0000313" key="2">
    <source>
        <dbReference type="EMBL" id="KAK7754476.1"/>
    </source>
</evidence>
<dbReference type="Proteomes" id="UP001320420">
    <property type="component" value="Unassembled WGS sequence"/>
</dbReference>
<comment type="caution">
    <text evidence="2">The sequence shown here is derived from an EMBL/GenBank/DDBJ whole genome shotgun (WGS) entry which is preliminary data.</text>
</comment>
<sequence>MEHQNPDQGIPQPEGGEDFQWMDEFLNYDGGIKPLETPVEQNTAPASAVPTLSYEPNPTSTLSYDPITAPAQTYNANESPMCGNQPDASAFMPQLSAQQAYPDLGQAVPDYGGFQPAHIPTSGAGPFGLPRSSVPPKPNSGYKSAQWYYENMKEQASLPGLGQVSAPGGIANFSPQSAAHVSPQFTASLSPRNITSFSSYGTGNAQLLGQQPPPPVTQPGQFKLEFTPDGDWGLNLNEPPQSYLSPPEVKAGDQEVPEKGPKSKTGTYLGFASNQAHAKQLFAQYLARNNTAPGSLQGFPQDDAGQRQLVRQAVEAMVQLEGSHEAQEVAVGTGRKNTAYSRILEHHWTDEALELMAWQVLEACRDAQMGHCRIPDWFGDKRLSSPSTYRTFTDRWDAVIKQLRVSKKTVNALFDTPFINRVAWNIAGESKRKEMNKQGNEKKGDLLRSTKRARSHAAEQKHEEDDEEMQESKPRRRRN</sequence>
<gene>
    <name evidence="2" type="ORF">SLS62_003496</name>
</gene>
<feature type="compositionally biased region" description="Basic and acidic residues" evidence="1">
    <location>
        <begin position="250"/>
        <end position="261"/>
    </location>
</feature>
<evidence type="ECO:0000256" key="1">
    <source>
        <dbReference type="SAM" id="MobiDB-lite"/>
    </source>
</evidence>
<organism evidence="2 3">
    <name type="scientific">Diatrype stigma</name>
    <dbReference type="NCBI Taxonomy" id="117547"/>
    <lineage>
        <taxon>Eukaryota</taxon>
        <taxon>Fungi</taxon>
        <taxon>Dikarya</taxon>
        <taxon>Ascomycota</taxon>
        <taxon>Pezizomycotina</taxon>
        <taxon>Sordariomycetes</taxon>
        <taxon>Xylariomycetidae</taxon>
        <taxon>Xylariales</taxon>
        <taxon>Diatrypaceae</taxon>
        <taxon>Diatrype</taxon>
    </lineage>
</organism>
<accession>A0AAN9YRB1</accession>
<dbReference type="EMBL" id="JAKJXP020000020">
    <property type="protein sequence ID" value="KAK7754476.1"/>
    <property type="molecule type" value="Genomic_DNA"/>
</dbReference>
<name>A0AAN9YRB1_9PEZI</name>
<feature type="region of interest" description="Disordered" evidence="1">
    <location>
        <begin position="237"/>
        <end position="264"/>
    </location>
</feature>
<feature type="region of interest" description="Disordered" evidence="1">
    <location>
        <begin position="431"/>
        <end position="479"/>
    </location>
</feature>
<feature type="region of interest" description="Disordered" evidence="1">
    <location>
        <begin position="32"/>
        <end position="58"/>
    </location>
</feature>